<keyword evidence="1" id="KW-1133">Transmembrane helix</keyword>
<sequence length="77" mass="8486">MKLERKHGWLLLAVAVWNVIIWLTFAKNLSAAHASGEDHPTGYWVAHTVLIVVDLVIAVVLARLGWKFLKAGDAAGR</sequence>
<dbReference type="EMBL" id="BAAAQR010000001">
    <property type="protein sequence ID" value="GAA2135820.1"/>
    <property type="molecule type" value="Genomic_DNA"/>
</dbReference>
<dbReference type="Pfam" id="PF26606">
    <property type="entry name" value="SCO4848"/>
    <property type="match status" value="1"/>
</dbReference>
<gene>
    <name evidence="2" type="ORF">GCM10009844_01450</name>
</gene>
<organism evidence="2 3">
    <name type="scientific">Nocardioides koreensis</name>
    <dbReference type="NCBI Taxonomy" id="433651"/>
    <lineage>
        <taxon>Bacteria</taxon>
        <taxon>Bacillati</taxon>
        <taxon>Actinomycetota</taxon>
        <taxon>Actinomycetes</taxon>
        <taxon>Propionibacteriales</taxon>
        <taxon>Nocardioidaceae</taxon>
        <taxon>Nocardioides</taxon>
    </lineage>
</organism>
<evidence type="ECO:0000313" key="3">
    <source>
        <dbReference type="Proteomes" id="UP001501771"/>
    </source>
</evidence>
<evidence type="ECO:0000313" key="2">
    <source>
        <dbReference type="EMBL" id="GAA2135820.1"/>
    </source>
</evidence>
<dbReference type="InterPro" id="IPR058061">
    <property type="entry name" value="SCO4848-like"/>
</dbReference>
<proteinExistence type="predicted"/>
<name>A0ABP5KQA1_9ACTN</name>
<accession>A0ABP5KQA1</accession>
<feature type="transmembrane region" description="Helical" evidence="1">
    <location>
        <begin position="42"/>
        <end position="62"/>
    </location>
</feature>
<keyword evidence="1" id="KW-0812">Transmembrane</keyword>
<comment type="caution">
    <text evidence="2">The sequence shown here is derived from an EMBL/GenBank/DDBJ whole genome shotgun (WGS) entry which is preliminary data.</text>
</comment>
<dbReference type="Proteomes" id="UP001501771">
    <property type="component" value="Unassembled WGS sequence"/>
</dbReference>
<dbReference type="NCBIfam" id="NF046117">
    <property type="entry name" value="SCO4848_fam"/>
    <property type="match status" value="1"/>
</dbReference>
<keyword evidence="1" id="KW-0472">Membrane</keyword>
<evidence type="ECO:0000256" key="1">
    <source>
        <dbReference type="SAM" id="Phobius"/>
    </source>
</evidence>
<keyword evidence="3" id="KW-1185">Reference proteome</keyword>
<reference evidence="3" key="1">
    <citation type="journal article" date="2019" name="Int. J. Syst. Evol. Microbiol.">
        <title>The Global Catalogue of Microorganisms (GCM) 10K type strain sequencing project: providing services to taxonomists for standard genome sequencing and annotation.</title>
        <authorList>
            <consortium name="The Broad Institute Genomics Platform"/>
            <consortium name="The Broad Institute Genome Sequencing Center for Infectious Disease"/>
            <person name="Wu L."/>
            <person name="Ma J."/>
        </authorList>
    </citation>
    <scope>NUCLEOTIDE SEQUENCE [LARGE SCALE GENOMIC DNA]</scope>
    <source>
        <strain evidence="3">JCM 16022</strain>
    </source>
</reference>
<protein>
    <submittedName>
        <fullName evidence="2">Membrane protein</fullName>
    </submittedName>
</protein>
<dbReference type="RefSeq" id="WP_344146060.1">
    <property type="nucleotide sequence ID" value="NZ_BAAAQR010000001.1"/>
</dbReference>